<keyword evidence="1" id="KW-0472">Membrane</keyword>
<accession>A0A4R7ZSZ7</accession>
<reference evidence="2 3" key="1">
    <citation type="submission" date="2019-03" db="EMBL/GenBank/DDBJ databases">
        <title>Genomic Encyclopedia of Type Strains, Phase III (KMG-III): the genomes of soil and plant-associated and newly described type strains.</title>
        <authorList>
            <person name="Whitman W."/>
        </authorList>
    </citation>
    <scope>NUCLEOTIDE SEQUENCE [LARGE SCALE GENOMIC DNA]</scope>
    <source>
        <strain evidence="2 3">VKM Ac-2570</strain>
    </source>
</reference>
<evidence type="ECO:0000313" key="2">
    <source>
        <dbReference type="EMBL" id="TDW18590.1"/>
    </source>
</evidence>
<dbReference type="InterPro" id="IPR036410">
    <property type="entry name" value="HSP_DnaJ_Cys-rich_dom_sf"/>
</dbReference>
<proteinExistence type="predicted"/>
<keyword evidence="3" id="KW-1185">Reference proteome</keyword>
<feature type="transmembrane region" description="Helical" evidence="1">
    <location>
        <begin position="21"/>
        <end position="41"/>
    </location>
</feature>
<keyword evidence="1" id="KW-0812">Transmembrane</keyword>
<evidence type="ECO:0000256" key="1">
    <source>
        <dbReference type="SAM" id="Phobius"/>
    </source>
</evidence>
<feature type="transmembrane region" description="Helical" evidence="1">
    <location>
        <begin position="47"/>
        <end position="67"/>
    </location>
</feature>
<name>A0A4R7ZSZ7_9ACTN</name>
<dbReference type="SUPFAM" id="SSF57938">
    <property type="entry name" value="DnaJ/Hsp40 cysteine-rich domain"/>
    <property type="match status" value="1"/>
</dbReference>
<dbReference type="EMBL" id="SODF01000002">
    <property type="protein sequence ID" value="TDW18590.1"/>
    <property type="molecule type" value="Genomic_DNA"/>
</dbReference>
<protein>
    <submittedName>
        <fullName evidence="2">Uncharacterized protein</fullName>
    </submittedName>
</protein>
<dbReference type="Proteomes" id="UP000295447">
    <property type="component" value="Unassembled WGS sequence"/>
</dbReference>
<evidence type="ECO:0000313" key="3">
    <source>
        <dbReference type="Proteomes" id="UP000295447"/>
    </source>
</evidence>
<organism evidence="2 3">
    <name type="scientific">Kribbella kalugense</name>
    <dbReference type="NCBI Taxonomy" id="2512221"/>
    <lineage>
        <taxon>Bacteria</taxon>
        <taxon>Bacillati</taxon>
        <taxon>Actinomycetota</taxon>
        <taxon>Actinomycetes</taxon>
        <taxon>Propionibacteriales</taxon>
        <taxon>Kribbellaceae</taxon>
        <taxon>Kribbella</taxon>
    </lineage>
</organism>
<comment type="caution">
    <text evidence="2">The sequence shown here is derived from an EMBL/GenBank/DDBJ whole genome shotgun (WGS) entry which is preliminary data.</text>
</comment>
<keyword evidence="1" id="KW-1133">Transmembrane helix</keyword>
<dbReference type="Gene3D" id="6.20.20.10">
    <property type="match status" value="1"/>
</dbReference>
<dbReference type="AlphaFoldDB" id="A0A4R7ZSZ7"/>
<gene>
    <name evidence="2" type="ORF">EV650_5179</name>
</gene>
<sequence length="118" mass="12864">MLAPARHTLDQLQKVTDMSGPVHAAVLVASALIVAISAIAQAPTRDVQIAVLVTTGLVIIGLYLLACRIWPYAKCTRCSGSGKSRSLSGKKFRDCPRCKGTGRRRRIGRRLIDRHSNR</sequence>